<organism evidence="17 18">
    <name type="scientific">Monopterus albus</name>
    <name type="common">Swamp eel</name>
    <dbReference type="NCBI Taxonomy" id="43700"/>
    <lineage>
        <taxon>Eukaryota</taxon>
        <taxon>Metazoa</taxon>
        <taxon>Chordata</taxon>
        <taxon>Craniata</taxon>
        <taxon>Vertebrata</taxon>
        <taxon>Euteleostomi</taxon>
        <taxon>Actinopterygii</taxon>
        <taxon>Neopterygii</taxon>
        <taxon>Teleostei</taxon>
        <taxon>Neoteleostei</taxon>
        <taxon>Acanthomorphata</taxon>
        <taxon>Anabantaria</taxon>
        <taxon>Synbranchiformes</taxon>
        <taxon>Synbranchidae</taxon>
        <taxon>Monopterus</taxon>
    </lineage>
</organism>
<dbReference type="AlphaFoldDB" id="A0A3Q3K591"/>
<dbReference type="InterPro" id="IPR003070">
    <property type="entry name" value="NR4A1-3"/>
</dbReference>
<keyword evidence="4" id="KW-0963">Cytoplasm</keyword>
<dbReference type="GO" id="GO:0071376">
    <property type="term" value="P:cellular response to corticotropin-releasing hormone stimulus"/>
    <property type="evidence" value="ECO:0007669"/>
    <property type="project" value="TreeGrafter"/>
</dbReference>
<evidence type="ECO:0000259" key="16">
    <source>
        <dbReference type="PROSITE" id="PS51843"/>
    </source>
</evidence>
<feature type="domain" description="NR LBD" evidence="16">
    <location>
        <begin position="350"/>
        <end position="585"/>
    </location>
</feature>
<keyword evidence="5 13" id="KW-0479">Metal-binding</keyword>
<dbReference type="GO" id="GO:0004879">
    <property type="term" value="F:nuclear receptor activity"/>
    <property type="evidence" value="ECO:0007669"/>
    <property type="project" value="InterPro"/>
</dbReference>
<dbReference type="InterPro" id="IPR003073">
    <property type="entry name" value="NR4A2"/>
</dbReference>
<evidence type="ECO:0000256" key="3">
    <source>
        <dbReference type="ARBA" id="ARBA00019630"/>
    </source>
</evidence>
<keyword evidence="7 13" id="KW-0862">Zinc</keyword>
<dbReference type="GO" id="GO:0005634">
    <property type="term" value="C:nucleus"/>
    <property type="evidence" value="ECO:0007669"/>
    <property type="project" value="UniProtKB-SubCell"/>
</dbReference>
<keyword evidence="11 13" id="KW-0675">Receptor</keyword>
<dbReference type="PROSITE" id="PS00031">
    <property type="entry name" value="NUCLEAR_REC_DBD_1"/>
    <property type="match status" value="1"/>
</dbReference>
<feature type="region of interest" description="Disordered" evidence="14">
    <location>
        <begin position="1"/>
        <end position="26"/>
    </location>
</feature>
<evidence type="ECO:0000256" key="10">
    <source>
        <dbReference type="ARBA" id="ARBA00023163"/>
    </source>
</evidence>
<evidence type="ECO:0000256" key="5">
    <source>
        <dbReference type="ARBA" id="ARBA00022723"/>
    </source>
</evidence>
<dbReference type="InterPro" id="IPR013088">
    <property type="entry name" value="Znf_NHR/GATA"/>
</dbReference>
<dbReference type="Gene3D" id="3.30.50.10">
    <property type="entry name" value="Erythroid Transcription Factor GATA-1, subunit A"/>
    <property type="match status" value="1"/>
</dbReference>
<evidence type="ECO:0000256" key="11">
    <source>
        <dbReference type="ARBA" id="ARBA00023170"/>
    </source>
</evidence>
<dbReference type="CDD" id="cd06969">
    <property type="entry name" value="NR_DBD_NGFI-B"/>
    <property type="match status" value="1"/>
</dbReference>
<dbReference type="GO" id="GO:0005667">
    <property type="term" value="C:transcription regulator complex"/>
    <property type="evidence" value="ECO:0007669"/>
    <property type="project" value="TreeGrafter"/>
</dbReference>
<dbReference type="Pfam" id="PF00104">
    <property type="entry name" value="Hormone_recep"/>
    <property type="match status" value="1"/>
</dbReference>
<dbReference type="GO" id="GO:0071542">
    <property type="term" value="P:dopaminergic neuron differentiation"/>
    <property type="evidence" value="ECO:0007669"/>
    <property type="project" value="TreeGrafter"/>
</dbReference>
<accession>A0A3Q3K591</accession>
<evidence type="ECO:0000256" key="4">
    <source>
        <dbReference type="ARBA" id="ARBA00022490"/>
    </source>
</evidence>
<dbReference type="SUPFAM" id="SSF48508">
    <property type="entry name" value="Nuclear receptor ligand-binding domain"/>
    <property type="match status" value="1"/>
</dbReference>
<dbReference type="FunFam" id="3.30.50.10:FF:000009">
    <property type="entry name" value="nuclear receptor subfamily 4 group A member 2"/>
    <property type="match status" value="1"/>
</dbReference>
<protein>
    <recommendedName>
        <fullName evidence="3">Nuclear receptor subfamily 4 group A member 2</fullName>
    </recommendedName>
</protein>
<reference evidence="17" key="1">
    <citation type="submission" date="2025-08" db="UniProtKB">
        <authorList>
            <consortium name="Ensembl"/>
        </authorList>
    </citation>
    <scope>IDENTIFICATION</scope>
</reference>
<dbReference type="GO" id="GO:0000978">
    <property type="term" value="F:RNA polymerase II cis-regulatory region sequence-specific DNA binding"/>
    <property type="evidence" value="ECO:0007669"/>
    <property type="project" value="TreeGrafter"/>
</dbReference>
<dbReference type="PRINTS" id="PR00398">
    <property type="entry name" value="STRDHORMONER"/>
</dbReference>
<dbReference type="Ensembl" id="ENSMALT00000028655.1">
    <property type="protein sequence ID" value="ENSMALP00000028140.1"/>
    <property type="gene ID" value="ENSMALG00000019430.1"/>
</dbReference>
<dbReference type="Proteomes" id="UP000261600">
    <property type="component" value="Unplaced"/>
</dbReference>
<dbReference type="Pfam" id="PF00105">
    <property type="entry name" value="zf-C4"/>
    <property type="match status" value="1"/>
</dbReference>
<sequence>MPCVQTQCGSSPQGASPASQSSSRERSCDFLTPEFVKFSMDLTNSEISAATSGPSFGPLVDTYGSGYEVKPPCLFQLPVQGELPCIKVEDAQGCPRYQPNQHHPHQSEELLSSPGSVYYYRSPSPHVPITSSFQTPPGHIWEDSGSLYSFRQDYLAAAHRKNTLSRFSFFSLKHAQHGGQSLCTSQMKFDGSLHVSMNLDASGAHQSLDSPGGLGSTSLGKQPGVGFPHSFQLPHFMDYQTSAPSRGPLSTEGLCAVCGDNAACQHYGVRTCEGCKGFFKRTVQKNAKYVCLAAKSCPVDKRRRNRCQYCRFQKCLAVGMVKEVVRTDSLKGRRGRLPSKPKALPDSSSPVSTLLSALIRAHVESNPPPSRLDYSKFKENPGSPLGDDAKHVRQFYDLLTRSMEVIRGWAQKIPGFTTLLKHDQDLLFYSAFLELFVLRLSYRSNPEEGKMIFCDGSVWHRLQCLRGFGEWIDSIVEFSGNLQRMNLDISTFSCICTLTLVTERHGLKEPKKVEELQNRVIKCLKDGGMCADTASALWSNHLSRLLGKLPELRTLCIQGLQRIFYLKLEDLVPPPAIIDKLFLDTLPF</sequence>
<keyword evidence="9 13" id="KW-0238">DNA-binding</keyword>
<keyword evidence="12 13" id="KW-0539">Nucleus</keyword>
<dbReference type="PANTHER" id="PTHR24085:SF0">
    <property type="entry name" value="NUCLEAR RECEPTOR SUBFAMILY 4 GROUP A MEMBER 2"/>
    <property type="match status" value="1"/>
</dbReference>
<keyword evidence="18" id="KW-1185">Reference proteome</keyword>
<evidence type="ECO:0000256" key="2">
    <source>
        <dbReference type="ARBA" id="ARBA00004496"/>
    </source>
</evidence>
<keyword evidence="8 13" id="KW-0805">Transcription regulation</keyword>
<evidence type="ECO:0000259" key="15">
    <source>
        <dbReference type="PROSITE" id="PS51030"/>
    </source>
</evidence>
<dbReference type="PROSITE" id="PS51843">
    <property type="entry name" value="NR_LBD"/>
    <property type="match status" value="1"/>
</dbReference>
<dbReference type="GO" id="GO:0005737">
    <property type="term" value="C:cytoplasm"/>
    <property type="evidence" value="ECO:0007669"/>
    <property type="project" value="UniProtKB-SubCell"/>
</dbReference>
<evidence type="ECO:0000256" key="12">
    <source>
        <dbReference type="ARBA" id="ARBA00023242"/>
    </source>
</evidence>
<evidence type="ECO:0000313" key="17">
    <source>
        <dbReference type="Ensembl" id="ENSMALP00000028140.1"/>
    </source>
</evidence>
<dbReference type="OrthoDB" id="5952118at2759"/>
<proteinExistence type="inferred from homology"/>
<dbReference type="InterPro" id="IPR001723">
    <property type="entry name" value="Nuclear_hrmn_rcpt"/>
</dbReference>
<comment type="subcellular location">
    <subcellularLocation>
        <location evidence="2">Cytoplasm</location>
    </subcellularLocation>
    <subcellularLocation>
        <location evidence="1 13">Nucleus</location>
    </subcellularLocation>
</comment>
<name>A0A3Q3K591_MONAL</name>
<dbReference type="InterPro" id="IPR000536">
    <property type="entry name" value="Nucl_hrmn_rcpt_lig-bd"/>
</dbReference>
<dbReference type="SUPFAM" id="SSF57716">
    <property type="entry name" value="Glucocorticoid receptor-like (DNA-binding domain)"/>
    <property type="match status" value="1"/>
</dbReference>
<evidence type="ECO:0000256" key="8">
    <source>
        <dbReference type="ARBA" id="ARBA00023015"/>
    </source>
</evidence>
<dbReference type="PRINTS" id="PR00047">
    <property type="entry name" value="STROIDFINGER"/>
</dbReference>
<evidence type="ECO:0000256" key="1">
    <source>
        <dbReference type="ARBA" id="ARBA00004123"/>
    </source>
</evidence>
<evidence type="ECO:0000256" key="13">
    <source>
        <dbReference type="RuleBase" id="RU004334"/>
    </source>
</evidence>
<dbReference type="GO" id="GO:0008270">
    <property type="term" value="F:zinc ion binding"/>
    <property type="evidence" value="ECO:0007669"/>
    <property type="project" value="UniProtKB-KW"/>
</dbReference>
<keyword evidence="10 13" id="KW-0804">Transcription</keyword>
<dbReference type="SMART" id="SM00430">
    <property type="entry name" value="HOLI"/>
    <property type="match status" value="1"/>
</dbReference>
<dbReference type="PRINTS" id="PR01284">
    <property type="entry name" value="NUCLEARECPTR"/>
</dbReference>
<feature type="compositionally biased region" description="Low complexity" evidence="14">
    <location>
        <begin position="9"/>
        <end position="22"/>
    </location>
</feature>
<dbReference type="SMART" id="SM00399">
    <property type="entry name" value="ZnF_C4"/>
    <property type="match status" value="1"/>
</dbReference>
<evidence type="ECO:0000313" key="18">
    <source>
        <dbReference type="Proteomes" id="UP000261600"/>
    </source>
</evidence>
<dbReference type="PANTHER" id="PTHR24085">
    <property type="entry name" value="NUCLEAR HORMONE RECEPTOR"/>
    <property type="match status" value="1"/>
</dbReference>
<evidence type="ECO:0000256" key="7">
    <source>
        <dbReference type="ARBA" id="ARBA00022833"/>
    </source>
</evidence>
<dbReference type="STRING" id="43700.ENSMALP00000028140"/>
<reference evidence="17" key="2">
    <citation type="submission" date="2025-09" db="UniProtKB">
        <authorList>
            <consortium name="Ensembl"/>
        </authorList>
    </citation>
    <scope>IDENTIFICATION</scope>
</reference>
<dbReference type="GO" id="GO:0021953">
    <property type="term" value="P:central nervous system neuron differentiation"/>
    <property type="evidence" value="ECO:0007669"/>
    <property type="project" value="TreeGrafter"/>
</dbReference>
<dbReference type="PROSITE" id="PS51030">
    <property type="entry name" value="NUCLEAR_REC_DBD_2"/>
    <property type="match status" value="1"/>
</dbReference>
<feature type="domain" description="Nuclear receptor" evidence="15">
    <location>
        <begin position="252"/>
        <end position="327"/>
    </location>
</feature>
<evidence type="ECO:0000256" key="14">
    <source>
        <dbReference type="SAM" id="MobiDB-lite"/>
    </source>
</evidence>
<evidence type="ECO:0000256" key="9">
    <source>
        <dbReference type="ARBA" id="ARBA00023125"/>
    </source>
</evidence>
<evidence type="ECO:0000256" key="6">
    <source>
        <dbReference type="ARBA" id="ARBA00022771"/>
    </source>
</evidence>
<comment type="similarity">
    <text evidence="13">Belongs to the nuclear hormone receptor family.</text>
</comment>
<dbReference type="GO" id="GO:0035259">
    <property type="term" value="F:nuclear glucocorticoid receptor binding"/>
    <property type="evidence" value="ECO:0007669"/>
    <property type="project" value="TreeGrafter"/>
</dbReference>
<dbReference type="Gene3D" id="1.10.565.10">
    <property type="entry name" value="Retinoid X Receptor"/>
    <property type="match status" value="1"/>
</dbReference>
<dbReference type="PRINTS" id="PR01287">
    <property type="entry name" value="NURRNUCRCPTR"/>
</dbReference>
<dbReference type="InterPro" id="IPR035500">
    <property type="entry name" value="NHR-like_dom_sf"/>
</dbReference>
<keyword evidence="6 13" id="KW-0863">Zinc-finger</keyword>
<dbReference type="InterPro" id="IPR001628">
    <property type="entry name" value="Znf_hrmn_rcpt"/>
</dbReference>